<dbReference type="SUPFAM" id="SSF103473">
    <property type="entry name" value="MFS general substrate transporter"/>
    <property type="match status" value="1"/>
</dbReference>
<evidence type="ECO:0000256" key="1">
    <source>
        <dbReference type="ARBA" id="ARBA00004141"/>
    </source>
</evidence>
<feature type="transmembrane region" description="Helical" evidence="7">
    <location>
        <begin position="275"/>
        <end position="296"/>
    </location>
</feature>
<dbReference type="PANTHER" id="PTHR23502">
    <property type="entry name" value="MAJOR FACILITATOR SUPERFAMILY"/>
    <property type="match status" value="1"/>
</dbReference>
<evidence type="ECO:0000256" key="7">
    <source>
        <dbReference type="SAM" id="Phobius"/>
    </source>
</evidence>
<proteinExistence type="predicted"/>
<keyword evidence="2" id="KW-0813">Transport</keyword>
<feature type="transmembrane region" description="Helical" evidence="7">
    <location>
        <begin position="119"/>
        <end position="144"/>
    </location>
</feature>
<dbReference type="AlphaFoldDB" id="A0AAV5A536"/>
<evidence type="ECO:0000256" key="6">
    <source>
        <dbReference type="SAM" id="MobiDB-lite"/>
    </source>
</evidence>
<evidence type="ECO:0000256" key="4">
    <source>
        <dbReference type="ARBA" id="ARBA00022989"/>
    </source>
</evidence>
<evidence type="ECO:0000256" key="5">
    <source>
        <dbReference type="ARBA" id="ARBA00023136"/>
    </source>
</evidence>
<comment type="subcellular location">
    <subcellularLocation>
        <location evidence="1">Membrane</location>
        <topology evidence="1">Multi-pass membrane protein</topology>
    </subcellularLocation>
</comment>
<dbReference type="GO" id="GO:0022857">
    <property type="term" value="F:transmembrane transporter activity"/>
    <property type="evidence" value="ECO:0007669"/>
    <property type="project" value="TreeGrafter"/>
</dbReference>
<evidence type="ECO:0000313" key="9">
    <source>
        <dbReference type="Proteomes" id="UP001050691"/>
    </source>
</evidence>
<keyword evidence="4 7" id="KW-1133">Transmembrane helix</keyword>
<dbReference type="GO" id="GO:0005886">
    <property type="term" value="C:plasma membrane"/>
    <property type="evidence" value="ECO:0007669"/>
    <property type="project" value="TreeGrafter"/>
</dbReference>
<gene>
    <name evidence="8" type="ORF">Clacol_003975</name>
</gene>
<sequence>MLISDDNNDNDKKAIATQFDDNKGVQSQGTDYPPEPKPSFSIYTTREKWIIIALAGLAGLFRFFPETLRVVVGNGSIPAPRWNTPLIPVLTHYSSATDISRPPPKKFANPLKAFRHPSVVLLLFYIGVLYSVFYGVTATLSELFMDAYPFLSESEIGLCFLAVGVGCGVGSYTNGRLLDLDFKRIKRKWEEKLRQDGRGSELVNSKITGRETEDFPYEYARLRTIPIYVVIYAAVLVGYGWSIQQRVNIACPLILQFIGAFYLYTLLYIEGAPNPPFFLVGVIMTAVINTAQTLLLDLYPTQGSSITAAVSSSMKA</sequence>
<protein>
    <submittedName>
        <fullName evidence="8">Uncharacterized protein</fullName>
    </submittedName>
</protein>
<evidence type="ECO:0000313" key="8">
    <source>
        <dbReference type="EMBL" id="GJJ09751.1"/>
    </source>
</evidence>
<dbReference type="PANTHER" id="PTHR23502:SF51">
    <property type="entry name" value="QUINIDINE RESISTANCE PROTEIN 1-RELATED"/>
    <property type="match status" value="1"/>
</dbReference>
<comment type="caution">
    <text evidence="8">The sequence shown here is derived from an EMBL/GenBank/DDBJ whole genome shotgun (WGS) entry which is preliminary data.</text>
</comment>
<keyword evidence="3 7" id="KW-0812">Transmembrane</keyword>
<feature type="region of interest" description="Disordered" evidence="6">
    <location>
        <begin position="1"/>
        <end position="37"/>
    </location>
</feature>
<evidence type="ECO:0000256" key="2">
    <source>
        <dbReference type="ARBA" id="ARBA00022448"/>
    </source>
</evidence>
<reference evidence="8" key="1">
    <citation type="submission" date="2021-10" db="EMBL/GenBank/DDBJ databases">
        <title>De novo Genome Assembly of Clathrus columnatus (Basidiomycota, Fungi) Using Illumina and Nanopore Sequence Data.</title>
        <authorList>
            <person name="Ogiso-Tanaka E."/>
            <person name="Itagaki H."/>
            <person name="Hosoya T."/>
            <person name="Hosaka K."/>
        </authorList>
    </citation>
    <scope>NUCLEOTIDE SEQUENCE</scope>
    <source>
        <strain evidence="8">MO-923</strain>
    </source>
</reference>
<feature type="transmembrane region" description="Helical" evidence="7">
    <location>
        <begin position="156"/>
        <end position="173"/>
    </location>
</feature>
<keyword evidence="5 7" id="KW-0472">Membrane</keyword>
<dbReference type="EMBL" id="BPWL01000004">
    <property type="protein sequence ID" value="GJJ09751.1"/>
    <property type="molecule type" value="Genomic_DNA"/>
</dbReference>
<organism evidence="8 9">
    <name type="scientific">Clathrus columnatus</name>
    <dbReference type="NCBI Taxonomy" id="1419009"/>
    <lineage>
        <taxon>Eukaryota</taxon>
        <taxon>Fungi</taxon>
        <taxon>Dikarya</taxon>
        <taxon>Basidiomycota</taxon>
        <taxon>Agaricomycotina</taxon>
        <taxon>Agaricomycetes</taxon>
        <taxon>Phallomycetidae</taxon>
        <taxon>Phallales</taxon>
        <taxon>Clathraceae</taxon>
        <taxon>Clathrus</taxon>
    </lineage>
</organism>
<dbReference type="Gene3D" id="1.20.1250.20">
    <property type="entry name" value="MFS general substrate transporter like domains"/>
    <property type="match status" value="1"/>
</dbReference>
<dbReference type="Proteomes" id="UP001050691">
    <property type="component" value="Unassembled WGS sequence"/>
</dbReference>
<name>A0AAV5A536_9AGAM</name>
<feature type="transmembrane region" description="Helical" evidence="7">
    <location>
        <begin position="225"/>
        <end position="242"/>
    </location>
</feature>
<keyword evidence="9" id="KW-1185">Reference proteome</keyword>
<evidence type="ECO:0000256" key="3">
    <source>
        <dbReference type="ARBA" id="ARBA00022692"/>
    </source>
</evidence>
<feature type="transmembrane region" description="Helical" evidence="7">
    <location>
        <begin position="249"/>
        <end position="269"/>
    </location>
</feature>
<accession>A0AAV5A536</accession>
<dbReference type="InterPro" id="IPR036259">
    <property type="entry name" value="MFS_trans_sf"/>
</dbReference>